<dbReference type="SUPFAM" id="SSF51735">
    <property type="entry name" value="NAD(P)-binding Rossmann-fold domains"/>
    <property type="match status" value="1"/>
</dbReference>
<dbReference type="PANTHER" id="PTHR47706">
    <property type="entry name" value="NMRA-LIKE FAMILY PROTEIN"/>
    <property type="match status" value="1"/>
</dbReference>
<feature type="domain" description="NmrA-like" evidence="4">
    <location>
        <begin position="38"/>
        <end position="238"/>
    </location>
</feature>
<evidence type="ECO:0000256" key="3">
    <source>
        <dbReference type="SAM" id="MobiDB-lite"/>
    </source>
</evidence>
<evidence type="ECO:0000259" key="4">
    <source>
        <dbReference type="Pfam" id="PF05368"/>
    </source>
</evidence>
<feature type="region of interest" description="Disordered" evidence="3">
    <location>
        <begin position="402"/>
        <end position="445"/>
    </location>
</feature>
<keyword evidence="2" id="KW-0560">Oxidoreductase</keyword>
<proteinExistence type="predicted"/>
<dbReference type="Proteomes" id="UP001316803">
    <property type="component" value="Unassembled WGS sequence"/>
</dbReference>
<dbReference type="GO" id="GO:0016491">
    <property type="term" value="F:oxidoreductase activity"/>
    <property type="evidence" value="ECO:0007669"/>
    <property type="project" value="UniProtKB-KW"/>
</dbReference>
<comment type="caution">
    <text evidence="5">The sequence shown here is derived from an EMBL/GenBank/DDBJ whole genome shotgun (WGS) entry which is preliminary data.</text>
</comment>
<keyword evidence="6" id="KW-1185">Reference proteome</keyword>
<gene>
    <name evidence="5" type="ORF">OHC33_008944</name>
</gene>
<evidence type="ECO:0000256" key="1">
    <source>
        <dbReference type="ARBA" id="ARBA00022857"/>
    </source>
</evidence>
<dbReference type="PANTHER" id="PTHR47706:SF5">
    <property type="entry name" value="ISOFLAVONE REDUCTASE"/>
    <property type="match status" value="1"/>
</dbReference>
<reference evidence="5 6" key="1">
    <citation type="submission" date="2022-12" db="EMBL/GenBank/DDBJ databases">
        <title>Genomic features and morphological characterization of a novel Knufia sp. strain isolated from spacecraft assembly facility.</title>
        <authorList>
            <person name="Teixeira M."/>
            <person name="Chander A.M."/>
            <person name="Stajich J.E."/>
            <person name="Venkateswaran K."/>
        </authorList>
    </citation>
    <scope>NUCLEOTIDE SEQUENCE [LARGE SCALE GENOMIC DNA]</scope>
    <source>
        <strain evidence="5 6">FJI-L2-BK-P2</strain>
    </source>
</reference>
<feature type="compositionally biased region" description="Low complexity" evidence="3">
    <location>
        <begin position="402"/>
        <end position="432"/>
    </location>
</feature>
<dbReference type="InterPro" id="IPR051609">
    <property type="entry name" value="NmrA/Isoflavone_reductase-like"/>
</dbReference>
<accession>A0AAN8EAE3</accession>
<dbReference type="EMBL" id="JAKLMC020000030">
    <property type="protein sequence ID" value="KAK5949983.1"/>
    <property type="molecule type" value="Genomic_DNA"/>
</dbReference>
<organism evidence="5 6">
    <name type="scientific">Knufia fluminis</name>
    <dbReference type="NCBI Taxonomy" id="191047"/>
    <lineage>
        <taxon>Eukaryota</taxon>
        <taxon>Fungi</taxon>
        <taxon>Dikarya</taxon>
        <taxon>Ascomycota</taxon>
        <taxon>Pezizomycotina</taxon>
        <taxon>Eurotiomycetes</taxon>
        <taxon>Chaetothyriomycetidae</taxon>
        <taxon>Chaetothyriales</taxon>
        <taxon>Trichomeriaceae</taxon>
        <taxon>Knufia</taxon>
    </lineage>
</organism>
<dbReference type="InterPro" id="IPR008030">
    <property type="entry name" value="NmrA-like"/>
</dbReference>
<protein>
    <recommendedName>
        <fullName evidence="4">NmrA-like domain-containing protein</fullName>
    </recommendedName>
</protein>
<dbReference type="Gene3D" id="3.40.50.720">
    <property type="entry name" value="NAD(P)-binding Rossmann-like Domain"/>
    <property type="match status" value="1"/>
</dbReference>
<dbReference type="AlphaFoldDB" id="A0AAN8EAE3"/>
<evidence type="ECO:0000313" key="6">
    <source>
        <dbReference type="Proteomes" id="UP001316803"/>
    </source>
</evidence>
<dbReference type="InterPro" id="IPR036291">
    <property type="entry name" value="NAD(P)-bd_dom_sf"/>
</dbReference>
<sequence length="445" mass="48408">MMKIAIAGTNGLAQFIGYYLSQATPHNFVFLTRTANPGLKERDWQVLVVDYEDPASLAYTLKGIDVVISTICDSAQYALVEAAAAAQVHHFIPSGFSGPEQSAPRSIGQGYWQGLIALLQHHAATSSMRYTLFTCGVLYERFGPGGTNTLQISTLNNRHSAVGEEGNLLIDMRLGKATIPVTPSHEELAVCMTSARDVARYVVAALQTYEDMTVWPEEFRFCTQRLTMSELVTICTRVRVEITEVRSHLAHSVRPRKELRQRLPRLLLSSMVQHELGKASGLLLVNTGLLPLPNINPPTLQAQRRHYSANTKSLSPGTPIVPTFTTREALLHNHASAIQANNTNQALSLAQHIAIAEAHPALNFPVTSINLPASILPYVYGSGPEPTTSELFEVWLARAWSTPQPTPAPSSANTSGKQSGKSSRSGSGQLSKEATPLGENPRKLS</sequence>
<evidence type="ECO:0000313" key="5">
    <source>
        <dbReference type="EMBL" id="KAK5949983.1"/>
    </source>
</evidence>
<dbReference type="Pfam" id="PF05368">
    <property type="entry name" value="NmrA"/>
    <property type="match status" value="1"/>
</dbReference>
<keyword evidence="1" id="KW-0521">NADP</keyword>
<evidence type="ECO:0000256" key="2">
    <source>
        <dbReference type="ARBA" id="ARBA00023002"/>
    </source>
</evidence>
<name>A0AAN8EAE3_9EURO</name>